<evidence type="ECO:0000313" key="14">
    <source>
        <dbReference type="EMBL" id="KAL2094064.1"/>
    </source>
</evidence>
<organism evidence="14 15">
    <name type="scientific">Coilia grayii</name>
    <name type="common">Gray's grenadier anchovy</name>
    <dbReference type="NCBI Taxonomy" id="363190"/>
    <lineage>
        <taxon>Eukaryota</taxon>
        <taxon>Metazoa</taxon>
        <taxon>Chordata</taxon>
        <taxon>Craniata</taxon>
        <taxon>Vertebrata</taxon>
        <taxon>Euteleostomi</taxon>
        <taxon>Actinopterygii</taxon>
        <taxon>Neopterygii</taxon>
        <taxon>Teleostei</taxon>
        <taxon>Clupei</taxon>
        <taxon>Clupeiformes</taxon>
        <taxon>Clupeoidei</taxon>
        <taxon>Engraulidae</taxon>
        <taxon>Coilinae</taxon>
        <taxon>Coilia</taxon>
    </lineage>
</organism>
<dbReference type="GO" id="GO:0046872">
    <property type="term" value="F:metal ion binding"/>
    <property type="evidence" value="ECO:0007669"/>
    <property type="project" value="UniProtKB-KW"/>
</dbReference>
<dbReference type="InterPro" id="IPR000834">
    <property type="entry name" value="Peptidase_M14"/>
</dbReference>
<sequence>MLVFEGRFESGNLLSAHRVGEFAYELTLRTDLYTKKHTQWFYFRVRNMRAEIPYHFRITNFLKATSLYESGQKPLLYSEKRARTFGVGWHRVGQDVSYYRNGRFHQGLPCFSLSWTFCFPYDGDTCYLAHCYPYTYTKLWAYLSAIEHSPKLSSFCKIRTLCRSLAGNLVPVLTVTSPSHRRGEREAAHKPAIVVTARVHPGETNSSWVMKGIIDFLLSDSPDAKLLRDAFIFKLVPMLNPDGVIVGNYRCSLTGRDVNRSYTSNLKDSFPTVHAVQTMVRRLCEEREVLLYCDLHGHSRKQNVFTYGCEQATNRQLHERVFPLMLSKNFPDMFSFQNCKFKVQQSKKGTGRVALWKLGILNSFTLETSFCGSSIGQRKGTHFSIRDLENLGALFCDTLLDYCDPDRSKYNRCVRELQESVQQDAILTLTSSEAGAPHSDDGSTSGSNSSDSDGPPAHLETFKVMSHKKSKRKRDCSILVRQREKTSEQTKDADVKEDPEKSKYKLKPLRLPQHMLRRGKQGTTLEPTEATQKMSVLYLVFDNEKGALKSKSDYLRHLMAGYIRSRMQLGLDNTLKGSLDLGPVQVCVQPKQSGSPVTLPTRASGRASDVCGLPYMAGGGKALGRMPSVQCELIFIHLKCFWVSF</sequence>
<evidence type="ECO:0000256" key="3">
    <source>
        <dbReference type="ARBA" id="ARBA00005988"/>
    </source>
</evidence>
<dbReference type="SUPFAM" id="SSF53187">
    <property type="entry name" value="Zn-dependent exopeptidases"/>
    <property type="match status" value="1"/>
</dbReference>
<evidence type="ECO:0000256" key="6">
    <source>
        <dbReference type="ARBA" id="ARBA00022723"/>
    </source>
</evidence>
<feature type="compositionally biased region" description="Low complexity" evidence="12">
    <location>
        <begin position="442"/>
        <end position="454"/>
    </location>
</feature>
<dbReference type="Gene3D" id="2.60.40.3120">
    <property type="match status" value="1"/>
</dbReference>
<keyword evidence="8" id="KW-0862">Zinc</keyword>
<comment type="caution">
    <text evidence="14">The sequence shown here is derived from an EMBL/GenBank/DDBJ whole genome shotgun (WGS) entry which is preliminary data.</text>
</comment>
<accession>A0ABD1K4J9</accession>
<keyword evidence="6" id="KW-0479">Metal-binding</keyword>
<keyword evidence="5" id="KW-0645">Protease</keyword>
<feature type="region of interest" description="Disordered" evidence="12">
    <location>
        <begin position="432"/>
        <end position="501"/>
    </location>
</feature>
<name>A0ABD1K4J9_9TELE</name>
<dbReference type="InterPro" id="IPR040626">
    <property type="entry name" value="Pepdidase_M14_N"/>
</dbReference>
<keyword evidence="7" id="KW-0378">Hydrolase</keyword>
<comment type="cofactor">
    <cofactor evidence="1">
        <name>Zn(2+)</name>
        <dbReference type="ChEBI" id="CHEBI:29105"/>
    </cofactor>
</comment>
<dbReference type="PANTHER" id="PTHR12756:SF23">
    <property type="entry name" value="CYTOSOLIC CARBOXYPEPTIDASE 3"/>
    <property type="match status" value="1"/>
</dbReference>
<dbReference type="InterPro" id="IPR050821">
    <property type="entry name" value="Cytosolic_carboxypeptidase"/>
</dbReference>
<evidence type="ECO:0000256" key="5">
    <source>
        <dbReference type="ARBA" id="ARBA00022670"/>
    </source>
</evidence>
<evidence type="ECO:0000256" key="4">
    <source>
        <dbReference type="ARBA" id="ARBA00022645"/>
    </source>
</evidence>
<dbReference type="GO" id="GO:0008237">
    <property type="term" value="F:metallopeptidase activity"/>
    <property type="evidence" value="ECO:0007669"/>
    <property type="project" value="UniProtKB-KW"/>
</dbReference>
<dbReference type="Pfam" id="PF00246">
    <property type="entry name" value="Peptidase_M14"/>
    <property type="match status" value="1"/>
</dbReference>
<evidence type="ECO:0000256" key="9">
    <source>
        <dbReference type="ARBA" id="ARBA00023049"/>
    </source>
</evidence>
<dbReference type="PROSITE" id="PS52035">
    <property type="entry name" value="PEPTIDASE_M14"/>
    <property type="match status" value="1"/>
</dbReference>
<dbReference type="Gene3D" id="3.40.630.10">
    <property type="entry name" value="Zn peptidases"/>
    <property type="match status" value="1"/>
</dbReference>
<dbReference type="GO" id="GO:0006508">
    <property type="term" value="P:proteolysis"/>
    <property type="evidence" value="ECO:0007669"/>
    <property type="project" value="UniProtKB-KW"/>
</dbReference>
<dbReference type="PANTHER" id="PTHR12756">
    <property type="entry name" value="CYTOSOLIC CARBOXYPEPTIDASE"/>
    <property type="match status" value="1"/>
</dbReference>
<dbReference type="Proteomes" id="UP001591681">
    <property type="component" value="Unassembled WGS sequence"/>
</dbReference>
<gene>
    <name evidence="14" type="ORF">ACEWY4_011376</name>
</gene>
<evidence type="ECO:0000256" key="12">
    <source>
        <dbReference type="SAM" id="MobiDB-lite"/>
    </source>
</evidence>
<evidence type="ECO:0000256" key="8">
    <source>
        <dbReference type="ARBA" id="ARBA00022833"/>
    </source>
</evidence>
<reference evidence="14 15" key="1">
    <citation type="submission" date="2024-09" db="EMBL/GenBank/DDBJ databases">
        <title>A chromosome-level genome assembly of Gray's grenadier anchovy, Coilia grayii.</title>
        <authorList>
            <person name="Fu Z."/>
        </authorList>
    </citation>
    <scope>NUCLEOTIDE SEQUENCE [LARGE SCALE GENOMIC DNA]</scope>
    <source>
        <strain evidence="14">G4</strain>
        <tissue evidence="14">Muscle</tissue>
    </source>
</reference>
<feature type="compositionally biased region" description="Basic and acidic residues" evidence="12">
    <location>
        <begin position="481"/>
        <end position="501"/>
    </location>
</feature>
<evidence type="ECO:0000256" key="10">
    <source>
        <dbReference type="ARBA" id="ARBA00029302"/>
    </source>
</evidence>
<dbReference type="CDD" id="cd06907">
    <property type="entry name" value="M14_AGBL2-3_like"/>
    <property type="match status" value="1"/>
</dbReference>
<keyword evidence="9" id="KW-0482">Metalloprotease</keyword>
<evidence type="ECO:0000256" key="11">
    <source>
        <dbReference type="PROSITE-ProRule" id="PRU01379"/>
    </source>
</evidence>
<keyword evidence="15" id="KW-1185">Reference proteome</keyword>
<keyword evidence="4" id="KW-0121">Carboxypeptidase</keyword>
<protein>
    <recommendedName>
        <fullName evidence="13">Peptidase M14 domain-containing protein</fullName>
    </recommendedName>
</protein>
<comment type="subcellular location">
    <subcellularLocation>
        <location evidence="2">Cytoplasm</location>
        <location evidence="2">Cytosol</location>
    </subcellularLocation>
</comment>
<evidence type="ECO:0000256" key="2">
    <source>
        <dbReference type="ARBA" id="ARBA00004514"/>
    </source>
</evidence>
<evidence type="ECO:0000259" key="13">
    <source>
        <dbReference type="PROSITE" id="PS52035"/>
    </source>
</evidence>
<proteinExistence type="inferred from homology"/>
<dbReference type="FunFam" id="3.40.630.10:FF:000011">
    <property type="entry name" value="cytosolic carboxypeptidase 2 isoform X1"/>
    <property type="match status" value="1"/>
</dbReference>
<comment type="similarity">
    <text evidence="3 11">Belongs to the peptidase M14 family.</text>
</comment>
<feature type="compositionally biased region" description="Basic residues" evidence="12">
    <location>
        <begin position="465"/>
        <end position="474"/>
    </location>
</feature>
<dbReference type="AlphaFoldDB" id="A0ABD1K4J9"/>
<feature type="active site" description="Proton donor/acceptor" evidence="11">
    <location>
        <position position="367"/>
    </location>
</feature>
<evidence type="ECO:0000256" key="1">
    <source>
        <dbReference type="ARBA" id="ARBA00001947"/>
    </source>
</evidence>
<evidence type="ECO:0000256" key="7">
    <source>
        <dbReference type="ARBA" id="ARBA00022801"/>
    </source>
</evidence>
<comment type="catalytic activity">
    <reaction evidence="10">
        <text>(L-glutamyl)(n+1)-gamma-L-glutamyl-L-glutamyl-[protein] + H2O = (L-glutamyl)(n)-gamma-L-glutamyl-L-glutamyl-[protein] + L-glutamate</text>
        <dbReference type="Rhea" id="RHEA:60004"/>
        <dbReference type="Rhea" id="RHEA-COMP:15519"/>
        <dbReference type="Rhea" id="RHEA-COMP:15675"/>
        <dbReference type="ChEBI" id="CHEBI:15377"/>
        <dbReference type="ChEBI" id="CHEBI:29985"/>
        <dbReference type="ChEBI" id="CHEBI:143623"/>
    </reaction>
    <physiologicalReaction direction="left-to-right" evidence="10">
        <dbReference type="Rhea" id="RHEA:60005"/>
    </physiologicalReaction>
</comment>
<dbReference type="EMBL" id="JBHFQA010000009">
    <property type="protein sequence ID" value="KAL2094064.1"/>
    <property type="molecule type" value="Genomic_DNA"/>
</dbReference>
<dbReference type="GO" id="GO:0004180">
    <property type="term" value="F:carboxypeptidase activity"/>
    <property type="evidence" value="ECO:0007669"/>
    <property type="project" value="UniProtKB-KW"/>
</dbReference>
<feature type="domain" description="Peptidase M14" evidence="13">
    <location>
        <begin position="132"/>
        <end position="403"/>
    </location>
</feature>
<evidence type="ECO:0000313" key="15">
    <source>
        <dbReference type="Proteomes" id="UP001591681"/>
    </source>
</evidence>
<dbReference type="Pfam" id="PF18027">
    <property type="entry name" value="Pepdidase_M14_N"/>
    <property type="match status" value="1"/>
</dbReference>
<dbReference type="GO" id="GO:0005829">
    <property type="term" value="C:cytosol"/>
    <property type="evidence" value="ECO:0007669"/>
    <property type="project" value="UniProtKB-SubCell"/>
</dbReference>